<gene>
    <name evidence="1" type="ORF">Hsar01_01901</name>
</gene>
<sequence length="86" mass="9972">MKIESHRHFRKAYRRLAVQQQRAVDDAILRFGSDRRDPALRDHALKGKMSDLRSFSAGFDLRVIYREEGGFITVVLLDVGAHNQVY</sequence>
<reference evidence="1 2" key="1">
    <citation type="submission" date="2024-02" db="EMBL/GenBank/DDBJ databases">
        <title>Haloferula sargassicola NBRC 104335.</title>
        <authorList>
            <person name="Ichikawa N."/>
            <person name="Katano-Makiyama Y."/>
            <person name="Hidaka K."/>
        </authorList>
    </citation>
    <scope>NUCLEOTIDE SEQUENCE [LARGE SCALE GENOMIC DNA]</scope>
    <source>
        <strain evidence="1 2">NBRC 104335</strain>
    </source>
</reference>
<dbReference type="EMBL" id="BAABRI010000009">
    <property type="protein sequence ID" value="GAA5482678.1"/>
    <property type="molecule type" value="Genomic_DNA"/>
</dbReference>
<keyword evidence="2" id="KW-1185">Reference proteome</keyword>
<dbReference type="RefSeq" id="WP_353566813.1">
    <property type="nucleotide sequence ID" value="NZ_BAABRI010000009.1"/>
</dbReference>
<evidence type="ECO:0000313" key="2">
    <source>
        <dbReference type="Proteomes" id="UP001476282"/>
    </source>
</evidence>
<comment type="caution">
    <text evidence="1">The sequence shown here is derived from an EMBL/GenBank/DDBJ whole genome shotgun (WGS) entry which is preliminary data.</text>
</comment>
<evidence type="ECO:0000313" key="1">
    <source>
        <dbReference type="EMBL" id="GAA5482678.1"/>
    </source>
</evidence>
<dbReference type="Proteomes" id="UP001476282">
    <property type="component" value="Unassembled WGS sequence"/>
</dbReference>
<protein>
    <recommendedName>
        <fullName evidence="3">Type II toxin-antitoxin system mRNA interferase toxin, RelE/StbE family</fullName>
    </recommendedName>
</protein>
<dbReference type="Pfam" id="PF15738">
    <property type="entry name" value="YafQ_toxin"/>
    <property type="match status" value="1"/>
</dbReference>
<dbReference type="InterPro" id="IPR004386">
    <property type="entry name" value="Toxin_YafQ-like"/>
</dbReference>
<organism evidence="1 2">
    <name type="scientific">Haloferula sargassicola</name>
    <dbReference type="NCBI Taxonomy" id="490096"/>
    <lineage>
        <taxon>Bacteria</taxon>
        <taxon>Pseudomonadati</taxon>
        <taxon>Verrucomicrobiota</taxon>
        <taxon>Verrucomicrobiia</taxon>
        <taxon>Verrucomicrobiales</taxon>
        <taxon>Verrucomicrobiaceae</taxon>
        <taxon>Haloferula</taxon>
    </lineage>
</organism>
<accession>A0ABP9UM64</accession>
<dbReference type="Gene3D" id="3.30.2310.20">
    <property type="entry name" value="RelE-like"/>
    <property type="match status" value="1"/>
</dbReference>
<dbReference type="SUPFAM" id="SSF143011">
    <property type="entry name" value="RelE-like"/>
    <property type="match status" value="1"/>
</dbReference>
<evidence type="ECO:0008006" key="3">
    <source>
        <dbReference type="Google" id="ProtNLM"/>
    </source>
</evidence>
<dbReference type="InterPro" id="IPR035093">
    <property type="entry name" value="RelE/ParE_toxin_dom_sf"/>
</dbReference>
<name>A0ABP9UM64_9BACT</name>
<proteinExistence type="predicted"/>